<keyword evidence="5 8" id="KW-1133">Transmembrane helix</keyword>
<dbReference type="SUPFAM" id="SSF103473">
    <property type="entry name" value="MFS general substrate transporter"/>
    <property type="match status" value="1"/>
</dbReference>
<comment type="caution">
    <text evidence="9">The sequence shown here is derived from an EMBL/GenBank/DDBJ whole genome shotgun (WGS) entry which is preliminary data.</text>
</comment>
<dbReference type="Gene3D" id="1.20.1250.20">
    <property type="entry name" value="MFS general substrate transporter like domains"/>
    <property type="match status" value="1"/>
</dbReference>
<evidence type="ECO:0000256" key="7">
    <source>
        <dbReference type="SAM" id="MobiDB-lite"/>
    </source>
</evidence>
<dbReference type="InterPro" id="IPR005828">
    <property type="entry name" value="MFS_sugar_transport-like"/>
</dbReference>
<evidence type="ECO:0000256" key="1">
    <source>
        <dbReference type="ARBA" id="ARBA00004370"/>
    </source>
</evidence>
<evidence type="ECO:0000256" key="3">
    <source>
        <dbReference type="ARBA" id="ARBA00022597"/>
    </source>
</evidence>
<organism evidence="9 10">
    <name type="scientific">Glycine soja</name>
    <name type="common">Wild soybean</name>
    <dbReference type="NCBI Taxonomy" id="3848"/>
    <lineage>
        <taxon>Eukaryota</taxon>
        <taxon>Viridiplantae</taxon>
        <taxon>Streptophyta</taxon>
        <taxon>Embryophyta</taxon>
        <taxon>Tracheophyta</taxon>
        <taxon>Spermatophyta</taxon>
        <taxon>Magnoliopsida</taxon>
        <taxon>eudicotyledons</taxon>
        <taxon>Gunneridae</taxon>
        <taxon>Pentapetalae</taxon>
        <taxon>rosids</taxon>
        <taxon>fabids</taxon>
        <taxon>Fabales</taxon>
        <taxon>Fabaceae</taxon>
        <taxon>Papilionoideae</taxon>
        <taxon>50 kb inversion clade</taxon>
        <taxon>NPAAA clade</taxon>
        <taxon>indigoferoid/millettioid clade</taxon>
        <taxon>Phaseoleae</taxon>
        <taxon>Glycine</taxon>
        <taxon>Glycine subgen. Soja</taxon>
    </lineage>
</organism>
<evidence type="ECO:0000313" key="10">
    <source>
        <dbReference type="Proteomes" id="UP000289340"/>
    </source>
</evidence>
<evidence type="ECO:0000256" key="5">
    <source>
        <dbReference type="ARBA" id="ARBA00022989"/>
    </source>
</evidence>
<evidence type="ECO:0000256" key="6">
    <source>
        <dbReference type="ARBA" id="ARBA00023136"/>
    </source>
</evidence>
<dbReference type="AlphaFoldDB" id="A0A445LGE9"/>
<reference evidence="9 10" key="1">
    <citation type="submission" date="2018-09" db="EMBL/GenBank/DDBJ databases">
        <title>A high-quality reference genome of wild soybean provides a powerful tool to mine soybean genomes.</title>
        <authorList>
            <person name="Xie M."/>
            <person name="Chung C.Y.L."/>
            <person name="Li M.-W."/>
            <person name="Wong F.-L."/>
            <person name="Chan T.-F."/>
            <person name="Lam H.-M."/>
        </authorList>
    </citation>
    <scope>NUCLEOTIDE SEQUENCE [LARGE SCALE GENOMIC DNA]</scope>
    <source>
        <strain evidence="10">cv. W05</strain>
        <tissue evidence="9">Hypocotyl of etiolated seedlings</tissue>
    </source>
</reference>
<dbReference type="Proteomes" id="UP000289340">
    <property type="component" value="Chromosome 3"/>
</dbReference>
<feature type="region of interest" description="Disordered" evidence="7">
    <location>
        <begin position="1"/>
        <end position="25"/>
    </location>
</feature>
<keyword evidence="3 9" id="KW-0762">Sugar transport</keyword>
<keyword evidence="6 8" id="KW-0472">Membrane</keyword>
<name>A0A445LGE9_GLYSO</name>
<keyword evidence="4 8" id="KW-0812">Transmembrane</keyword>
<evidence type="ECO:0000313" key="9">
    <source>
        <dbReference type="EMBL" id="RZC22258.1"/>
    </source>
</evidence>
<feature type="compositionally biased region" description="Polar residues" evidence="7">
    <location>
        <begin position="1"/>
        <end position="18"/>
    </location>
</feature>
<comment type="subcellular location">
    <subcellularLocation>
        <location evidence="1">Membrane</location>
    </subcellularLocation>
</comment>
<protein>
    <submittedName>
        <fullName evidence="9">Sugar transporter ERD6-like 5</fullName>
    </submittedName>
</protein>
<dbReference type="GO" id="GO:0022857">
    <property type="term" value="F:transmembrane transporter activity"/>
    <property type="evidence" value="ECO:0007669"/>
    <property type="project" value="InterPro"/>
</dbReference>
<sequence length="221" mass="23926">MDTKGSEFSTPLLSTNNGGVDFQGNRQREASPISLTLILSTLTAVFGSYGGGFCVTVGAMTGSIVSGKIADYAGRRVTMGFSELLTLPFIPDSPRWLRVIMLYSNSEESMLIYQEATEIKDYTEALQHQTEASIIGLFQSQYLKTLTVGVGLMILQQFGGVSGFLFYTNSIFISAGFWDSLGTIATVAVKVPLTTLGVLLMDKCGRRPLLLEASSQLYHSS</sequence>
<evidence type="ECO:0000256" key="2">
    <source>
        <dbReference type="ARBA" id="ARBA00010992"/>
    </source>
</evidence>
<accession>A0A445LGE9</accession>
<dbReference type="InterPro" id="IPR050549">
    <property type="entry name" value="MFS_Trehalose_Transporter"/>
</dbReference>
<feature type="transmembrane region" description="Helical" evidence="8">
    <location>
        <begin position="146"/>
        <end position="168"/>
    </location>
</feature>
<dbReference type="InterPro" id="IPR036259">
    <property type="entry name" value="MFS_trans_sf"/>
</dbReference>
<gene>
    <name evidence="9" type="ORF">D0Y65_008092</name>
</gene>
<dbReference type="EMBL" id="QZWG01000003">
    <property type="protein sequence ID" value="RZC22258.1"/>
    <property type="molecule type" value="Genomic_DNA"/>
</dbReference>
<dbReference type="Pfam" id="PF00083">
    <property type="entry name" value="Sugar_tr"/>
    <property type="match status" value="1"/>
</dbReference>
<comment type="similarity">
    <text evidence="2">Belongs to the major facilitator superfamily. Sugar transporter (TC 2.A.1.1) family.</text>
</comment>
<dbReference type="PANTHER" id="PTHR48021:SF19">
    <property type="entry name" value="GENERAL SUBSTRATE TRANSPORTER"/>
    <property type="match status" value="1"/>
</dbReference>
<keyword evidence="10" id="KW-1185">Reference proteome</keyword>
<evidence type="ECO:0000256" key="4">
    <source>
        <dbReference type="ARBA" id="ARBA00022692"/>
    </source>
</evidence>
<dbReference type="PANTHER" id="PTHR48021">
    <property type="match status" value="1"/>
</dbReference>
<proteinExistence type="inferred from homology"/>
<dbReference type="GO" id="GO:0016020">
    <property type="term" value="C:membrane"/>
    <property type="evidence" value="ECO:0007669"/>
    <property type="project" value="UniProtKB-SubCell"/>
</dbReference>
<keyword evidence="3 9" id="KW-0813">Transport</keyword>
<feature type="transmembrane region" description="Helical" evidence="8">
    <location>
        <begin position="180"/>
        <end position="201"/>
    </location>
</feature>
<evidence type="ECO:0000256" key="8">
    <source>
        <dbReference type="SAM" id="Phobius"/>
    </source>
</evidence>